<feature type="domain" description="ABC transporter" evidence="5">
    <location>
        <begin position="23"/>
        <end position="248"/>
    </location>
</feature>
<dbReference type="CDD" id="cd03220">
    <property type="entry name" value="ABC_KpsT_Wzt"/>
    <property type="match status" value="1"/>
</dbReference>
<keyword evidence="2" id="KW-0813">Transport</keyword>
<accession>A0A926ZJC5</accession>
<dbReference type="RefSeq" id="WP_190473655.1">
    <property type="nucleotide sequence ID" value="NZ_JACJPW010000119.1"/>
</dbReference>
<evidence type="ECO:0000256" key="3">
    <source>
        <dbReference type="ARBA" id="ARBA00022741"/>
    </source>
</evidence>
<proteinExistence type="inferred from homology"/>
<keyword evidence="3" id="KW-0547">Nucleotide-binding</keyword>
<dbReference type="SUPFAM" id="SSF52540">
    <property type="entry name" value="P-loop containing nucleoside triphosphate hydrolases"/>
    <property type="match status" value="1"/>
</dbReference>
<protein>
    <submittedName>
        <fullName evidence="6">ABC transporter ATP-binding protein</fullName>
    </submittedName>
</protein>
<comment type="similarity">
    <text evidence="1">Belongs to the ABC transporter superfamily.</text>
</comment>
<reference evidence="6" key="2">
    <citation type="submission" date="2020-08" db="EMBL/GenBank/DDBJ databases">
        <authorList>
            <person name="Chen M."/>
            <person name="Teng W."/>
            <person name="Zhao L."/>
            <person name="Hu C."/>
            <person name="Zhou Y."/>
            <person name="Han B."/>
            <person name="Song L."/>
            <person name="Shu W."/>
        </authorList>
    </citation>
    <scope>NUCLEOTIDE SEQUENCE</scope>
    <source>
        <strain evidence="6">FACHB-1375</strain>
    </source>
</reference>
<evidence type="ECO:0000259" key="5">
    <source>
        <dbReference type="PROSITE" id="PS50893"/>
    </source>
</evidence>
<dbReference type="GO" id="GO:0016887">
    <property type="term" value="F:ATP hydrolysis activity"/>
    <property type="evidence" value="ECO:0007669"/>
    <property type="project" value="InterPro"/>
</dbReference>
<dbReference type="GO" id="GO:0016020">
    <property type="term" value="C:membrane"/>
    <property type="evidence" value="ECO:0007669"/>
    <property type="project" value="InterPro"/>
</dbReference>
<evidence type="ECO:0000313" key="7">
    <source>
        <dbReference type="Proteomes" id="UP000641646"/>
    </source>
</evidence>
<dbReference type="InterPro" id="IPR027417">
    <property type="entry name" value="P-loop_NTPase"/>
</dbReference>
<reference evidence="6" key="1">
    <citation type="journal article" date="2015" name="ISME J.">
        <title>Draft Genome Sequence of Streptomyces incarnatus NRRL8089, which Produces the Nucleoside Antibiotic Sinefungin.</title>
        <authorList>
            <person name="Oshima K."/>
            <person name="Hattori M."/>
            <person name="Shimizu H."/>
            <person name="Fukuda K."/>
            <person name="Nemoto M."/>
            <person name="Inagaki K."/>
            <person name="Tamura T."/>
        </authorList>
    </citation>
    <scope>NUCLEOTIDE SEQUENCE</scope>
    <source>
        <strain evidence="6">FACHB-1375</strain>
    </source>
</reference>
<dbReference type="EMBL" id="JACJPW010000119">
    <property type="protein sequence ID" value="MBD2185393.1"/>
    <property type="molecule type" value="Genomic_DNA"/>
</dbReference>
<keyword evidence="4 6" id="KW-0067">ATP-binding</keyword>
<comment type="caution">
    <text evidence="6">The sequence shown here is derived from an EMBL/GenBank/DDBJ whole genome shotgun (WGS) entry which is preliminary data.</text>
</comment>
<dbReference type="Proteomes" id="UP000641646">
    <property type="component" value="Unassembled WGS sequence"/>
</dbReference>
<dbReference type="InterPro" id="IPR003593">
    <property type="entry name" value="AAA+_ATPase"/>
</dbReference>
<name>A0A926ZJC5_9CYAN</name>
<dbReference type="InterPro" id="IPR050683">
    <property type="entry name" value="Bact_Polysacc_Export_ATP-bd"/>
</dbReference>
<dbReference type="PROSITE" id="PS50893">
    <property type="entry name" value="ABC_TRANSPORTER_2"/>
    <property type="match status" value="1"/>
</dbReference>
<dbReference type="Gene3D" id="3.40.50.300">
    <property type="entry name" value="P-loop containing nucleotide triphosphate hydrolases"/>
    <property type="match status" value="1"/>
</dbReference>
<gene>
    <name evidence="6" type="ORF">H6G03_30685</name>
</gene>
<dbReference type="InterPro" id="IPR015860">
    <property type="entry name" value="ABC_transpr_TagH-like"/>
</dbReference>
<dbReference type="GO" id="GO:0005524">
    <property type="term" value="F:ATP binding"/>
    <property type="evidence" value="ECO:0007669"/>
    <property type="project" value="UniProtKB-KW"/>
</dbReference>
<dbReference type="SMART" id="SM00382">
    <property type="entry name" value="AAA"/>
    <property type="match status" value="1"/>
</dbReference>
<dbReference type="Pfam" id="PF00005">
    <property type="entry name" value="ABC_tran"/>
    <property type="match status" value="1"/>
</dbReference>
<keyword evidence="7" id="KW-1185">Reference proteome</keyword>
<evidence type="ECO:0000256" key="1">
    <source>
        <dbReference type="ARBA" id="ARBA00005417"/>
    </source>
</evidence>
<dbReference type="AlphaFoldDB" id="A0A926ZJC5"/>
<dbReference type="PANTHER" id="PTHR46743:SF2">
    <property type="entry name" value="TEICHOIC ACIDS EXPORT ATP-BINDING PROTEIN TAGH"/>
    <property type="match status" value="1"/>
</dbReference>
<evidence type="ECO:0000313" key="6">
    <source>
        <dbReference type="EMBL" id="MBD2185393.1"/>
    </source>
</evidence>
<dbReference type="GO" id="GO:0140359">
    <property type="term" value="F:ABC-type transporter activity"/>
    <property type="evidence" value="ECO:0007669"/>
    <property type="project" value="InterPro"/>
</dbReference>
<evidence type="ECO:0000256" key="2">
    <source>
        <dbReference type="ARBA" id="ARBA00022448"/>
    </source>
</evidence>
<dbReference type="InterPro" id="IPR003439">
    <property type="entry name" value="ABC_transporter-like_ATP-bd"/>
</dbReference>
<dbReference type="PANTHER" id="PTHR46743">
    <property type="entry name" value="TEICHOIC ACIDS EXPORT ATP-BINDING PROTEIN TAGH"/>
    <property type="match status" value="1"/>
</dbReference>
<organism evidence="6 7">
    <name type="scientific">Aerosakkonema funiforme FACHB-1375</name>
    <dbReference type="NCBI Taxonomy" id="2949571"/>
    <lineage>
        <taxon>Bacteria</taxon>
        <taxon>Bacillati</taxon>
        <taxon>Cyanobacteriota</taxon>
        <taxon>Cyanophyceae</taxon>
        <taxon>Oscillatoriophycideae</taxon>
        <taxon>Aerosakkonematales</taxon>
        <taxon>Aerosakkonemataceae</taxon>
        <taxon>Aerosakkonema</taxon>
    </lineage>
</organism>
<evidence type="ECO:0000256" key="4">
    <source>
        <dbReference type="ARBA" id="ARBA00022840"/>
    </source>
</evidence>
<sequence>MYAICLEQVSLWRRTQEEFSYDLKKTILSFLEGKYRQPAKNLVLDRVDLFVEAGEKLGIIGGNGAGKSTLLKLVCGILQPTSGSVRIWGKIAPLIELEAGFDPEISVLDNIVFYGVMLGFSRREMRERVKPILEFAELEDYAYVPVKALSSGMVSRLGFAIATDVHPDILILDEVLAVGDQRFKNKCKQRLQKFWDANATVLLVSHELDLIEQTCDRVLWLDKGQVKCIGETKEVVGYYRDMVKHTSSFS</sequence>